<dbReference type="SUPFAM" id="SSF109709">
    <property type="entry name" value="KorB DNA-binding domain-like"/>
    <property type="match status" value="1"/>
</dbReference>
<dbReference type="GO" id="GO:0045881">
    <property type="term" value="P:positive regulation of sporulation resulting in formation of a cellular spore"/>
    <property type="evidence" value="ECO:0007669"/>
    <property type="project" value="TreeGrafter"/>
</dbReference>
<evidence type="ECO:0000256" key="2">
    <source>
        <dbReference type="SAM" id="MobiDB-lite"/>
    </source>
</evidence>
<dbReference type="InterPro" id="IPR004437">
    <property type="entry name" value="ParB/RepB/Spo0J"/>
</dbReference>
<organism evidence="4">
    <name type="scientific">marine sediment metagenome</name>
    <dbReference type="NCBI Taxonomy" id="412755"/>
    <lineage>
        <taxon>unclassified sequences</taxon>
        <taxon>metagenomes</taxon>
        <taxon>ecological metagenomes</taxon>
    </lineage>
</organism>
<dbReference type="GO" id="GO:0003677">
    <property type="term" value="F:DNA binding"/>
    <property type="evidence" value="ECO:0007669"/>
    <property type="project" value="InterPro"/>
</dbReference>
<keyword evidence="1" id="KW-0159">Chromosome partition</keyword>
<sequence>MVRANTVQQEAHPQGSIIEVALDLLVPNPWDPRLERTPEAVRDMAKSLLQVGLLQNLTARSGLRDGQYELAYGMTRLLAMKQLADAEQWPHTIPVVFRALTDAQMAVIALTENNKRTDLTPLENYRAQKKALDTIPELTVTDLATSLGLDHSTLSNGMRLLKLPSVVLKHVESGEMSAFAAREFLCLVAEDHMHTDLMEGVVKRIHNTPVGNAPDWRAPNIRRLIREIVAGSTVEHWRRVGTLGKDSNLDYGSSHRTDPLFDVEAFQRELPTRVHNIPWDSSSWSGGSERTTKERSLT</sequence>
<feature type="region of interest" description="Disordered" evidence="2">
    <location>
        <begin position="277"/>
        <end position="298"/>
    </location>
</feature>
<dbReference type="SUPFAM" id="SSF110849">
    <property type="entry name" value="ParB/Sulfiredoxin"/>
    <property type="match status" value="1"/>
</dbReference>
<dbReference type="PANTHER" id="PTHR33375">
    <property type="entry name" value="CHROMOSOME-PARTITIONING PROTEIN PARB-RELATED"/>
    <property type="match status" value="1"/>
</dbReference>
<feature type="domain" description="ParB-like N-terminal" evidence="3">
    <location>
        <begin position="18"/>
        <end position="114"/>
    </location>
</feature>
<reference evidence="4" key="1">
    <citation type="journal article" date="2015" name="Nature">
        <title>Complex archaea that bridge the gap between prokaryotes and eukaryotes.</title>
        <authorList>
            <person name="Spang A."/>
            <person name="Saw J.H."/>
            <person name="Jorgensen S.L."/>
            <person name="Zaremba-Niedzwiedzka K."/>
            <person name="Martijn J."/>
            <person name="Lind A.E."/>
            <person name="van Eijk R."/>
            <person name="Schleper C."/>
            <person name="Guy L."/>
            <person name="Ettema T.J."/>
        </authorList>
    </citation>
    <scope>NUCLEOTIDE SEQUENCE</scope>
</reference>
<feature type="compositionally biased region" description="Polar residues" evidence="2">
    <location>
        <begin position="279"/>
        <end position="289"/>
    </location>
</feature>
<dbReference type="EMBL" id="LAZR01041314">
    <property type="protein sequence ID" value="KKL12307.1"/>
    <property type="molecule type" value="Genomic_DNA"/>
</dbReference>
<dbReference type="Gene3D" id="1.10.10.2830">
    <property type="match status" value="1"/>
</dbReference>
<feature type="non-terminal residue" evidence="4">
    <location>
        <position position="298"/>
    </location>
</feature>
<dbReference type="InterPro" id="IPR050336">
    <property type="entry name" value="Chromosome_partition/occlusion"/>
</dbReference>
<accession>A0A0F9BES5</accession>
<dbReference type="InterPro" id="IPR003115">
    <property type="entry name" value="ParB_N"/>
</dbReference>
<dbReference type="GO" id="GO:0007059">
    <property type="term" value="P:chromosome segregation"/>
    <property type="evidence" value="ECO:0007669"/>
    <property type="project" value="UniProtKB-KW"/>
</dbReference>
<proteinExistence type="predicted"/>
<dbReference type="InterPro" id="IPR036086">
    <property type="entry name" value="ParB/Sulfiredoxin_sf"/>
</dbReference>
<evidence type="ECO:0000256" key="1">
    <source>
        <dbReference type="ARBA" id="ARBA00022829"/>
    </source>
</evidence>
<gene>
    <name evidence="4" type="ORF">LCGC14_2537080</name>
</gene>
<dbReference type="PANTHER" id="PTHR33375:SF1">
    <property type="entry name" value="CHROMOSOME-PARTITIONING PROTEIN PARB-RELATED"/>
    <property type="match status" value="1"/>
</dbReference>
<dbReference type="Pfam" id="PF02195">
    <property type="entry name" value="ParB_N"/>
    <property type="match status" value="1"/>
</dbReference>
<evidence type="ECO:0000313" key="4">
    <source>
        <dbReference type="EMBL" id="KKL12307.1"/>
    </source>
</evidence>
<dbReference type="Pfam" id="PF17762">
    <property type="entry name" value="HTH_ParB"/>
    <property type="match status" value="1"/>
</dbReference>
<dbReference type="SMART" id="SM00470">
    <property type="entry name" value="ParB"/>
    <property type="match status" value="1"/>
</dbReference>
<dbReference type="Gene3D" id="3.90.1530.30">
    <property type="match status" value="1"/>
</dbReference>
<dbReference type="GO" id="GO:0005694">
    <property type="term" value="C:chromosome"/>
    <property type="evidence" value="ECO:0007669"/>
    <property type="project" value="TreeGrafter"/>
</dbReference>
<dbReference type="NCBIfam" id="TIGR00180">
    <property type="entry name" value="parB_part"/>
    <property type="match status" value="1"/>
</dbReference>
<name>A0A0F9BES5_9ZZZZ</name>
<dbReference type="InterPro" id="IPR041468">
    <property type="entry name" value="HTH_ParB/Spo0J"/>
</dbReference>
<comment type="caution">
    <text evidence="4">The sequence shown here is derived from an EMBL/GenBank/DDBJ whole genome shotgun (WGS) entry which is preliminary data.</text>
</comment>
<dbReference type="AlphaFoldDB" id="A0A0F9BES5"/>
<protein>
    <recommendedName>
        <fullName evidence="3">ParB-like N-terminal domain-containing protein</fullName>
    </recommendedName>
</protein>
<evidence type="ECO:0000259" key="3">
    <source>
        <dbReference type="SMART" id="SM00470"/>
    </source>
</evidence>